<sequence>MSLRLPDSGAPTGPDGRRHAPSADRNAEAILAVLRAESPEGRMLEIAAGTGQHAARFAAALPALLWQPTDVNPANLPSIEAWREASGAPNLRAPILLDATRPGWPARHPCEALLIVNLLHLIPETEAAAVLRHAASALTPGGTLFLYGPFLRDGRPGSAGDESFDASLRAQNPEIGLKDSTWIEERLAEAGLAVRRIEMPAHNLMFVARRT</sequence>
<dbReference type="Gene3D" id="3.40.50.150">
    <property type="entry name" value="Vaccinia Virus protein VP39"/>
    <property type="match status" value="1"/>
</dbReference>
<gene>
    <name evidence="2" type="ORF">D1114_04655</name>
</gene>
<dbReference type="SUPFAM" id="SSF53335">
    <property type="entry name" value="S-adenosyl-L-methionine-dependent methyltransferases"/>
    <property type="match status" value="1"/>
</dbReference>
<dbReference type="InterPro" id="IPR010342">
    <property type="entry name" value="DUF938"/>
</dbReference>
<evidence type="ECO:0000313" key="2">
    <source>
        <dbReference type="EMBL" id="RHZ97612.1"/>
    </source>
</evidence>
<dbReference type="InterPro" id="IPR029063">
    <property type="entry name" value="SAM-dependent_MTases_sf"/>
</dbReference>
<evidence type="ECO:0000256" key="1">
    <source>
        <dbReference type="SAM" id="MobiDB-lite"/>
    </source>
</evidence>
<name>A0AAX1UQN8_CERSP</name>
<dbReference type="Pfam" id="PF06080">
    <property type="entry name" value="DUF938"/>
    <property type="match status" value="1"/>
</dbReference>
<dbReference type="Proteomes" id="UP000266305">
    <property type="component" value="Unassembled WGS sequence"/>
</dbReference>
<dbReference type="RefSeq" id="WP_118999422.1">
    <property type="nucleotide sequence ID" value="NZ_QWGP01000003.1"/>
</dbReference>
<dbReference type="EMBL" id="QWGP01000003">
    <property type="protein sequence ID" value="RHZ97612.1"/>
    <property type="molecule type" value="Genomic_DNA"/>
</dbReference>
<dbReference type="AlphaFoldDB" id="A0AAX1UQN8"/>
<protein>
    <submittedName>
        <fullName evidence="2">DUF938 domain-containing protein</fullName>
    </submittedName>
</protein>
<organism evidence="2 3">
    <name type="scientific">Cereibacter sphaeroides</name>
    <name type="common">Rhodobacter sphaeroides</name>
    <dbReference type="NCBI Taxonomy" id="1063"/>
    <lineage>
        <taxon>Bacteria</taxon>
        <taxon>Pseudomonadati</taxon>
        <taxon>Pseudomonadota</taxon>
        <taxon>Alphaproteobacteria</taxon>
        <taxon>Rhodobacterales</taxon>
        <taxon>Paracoccaceae</taxon>
        <taxon>Cereibacter</taxon>
    </lineage>
</organism>
<evidence type="ECO:0000313" key="3">
    <source>
        <dbReference type="Proteomes" id="UP000266305"/>
    </source>
</evidence>
<dbReference type="PANTHER" id="PTHR20974:SF0">
    <property type="entry name" value="UPF0585 PROTEIN CG18661"/>
    <property type="match status" value="1"/>
</dbReference>
<accession>A0AAX1UQN8</accession>
<dbReference type="PANTHER" id="PTHR20974">
    <property type="entry name" value="UPF0585 PROTEIN CG18661"/>
    <property type="match status" value="1"/>
</dbReference>
<proteinExistence type="predicted"/>
<reference evidence="2 3" key="1">
    <citation type="submission" date="2018-08" db="EMBL/GenBank/DDBJ databases">
        <title>Draft genome sequence of Rhodobacter sphaeroides FY.</title>
        <authorList>
            <person name="Rayyan A."/>
            <person name="Meyer T.E."/>
            <person name="Kyndt J.A."/>
        </authorList>
    </citation>
    <scope>NUCLEOTIDE SEQUENCE [LARGE SCALE GENOMIC DNA]</scope>
    <source>
        <strain evidence="2 3">FY</strain>
    </source>
</reference>
<comment type="caution">
    <text evidence="2">The sequence shown here is derived from an EMBL/GenBank/DDBJ whole genome shotgun (WGS) entry which is preliminary data.</text>
</comment>
<feature type="region of interest" description="Disordered" evidence="1">
    <location>
        <begin position="1"/>
        <end position="24"/>
    </location>
</feature>
<feature type="compositionally biased region" description="Basic and acidic residues" evidence="1">
    <location>
        <begin position="15"/>
        <end position="24"/>
    </location>
</feature>